<dbReference type="InParanoid" id="A0A0V0R615"/>
<dbReference type="InterPro" id="IPR018490">
    <property type="entry name" value="cNMP-bd_dom_sf"/>
</dbReference>
<dbReference type="AlphaFoldDB" id="A0A0V0R615"/>
<feature type="region of interest" description="Disordered" evidence="1">
    <location>
        <begin position="451"/>
        <end position="529"/>
    </location>
</feature>
<dbReference type="SUPFAM" id="SSF51206">
    <property type="entry name" value="cAMP-binding domain-like"/>
    <property type="match status" value="1"/>
</dbReference>
<evidence type="ECO:0000259" key="2">
    <source>
        <dbReference type="PROSITE" id="PS50042"/>
    </source>
</evidence>
<feature type="compositionally biased region" description="Low complexity" evidence="1">
    <location>
        <begin position="515"/>
        <end position="526"/>
    </location>
</feature>
<keyword evidence="4" id="KW-1185">Reference proteome</keyword>
<dbReference type="InterPro" id="IPR000595">
    <property type="entry name" value="cNMP-bd_dom"/>
</dbReference>
<proteinExistence type="predicted"/>
<feature type="compositionally biased region" description="Low complexity" evidence="1">
    <location>
        <begin position="456"/>
        <end position="493"/>
    </location>
</feature>
<dbReference type="Proteomes" id="UP000054937">
    <property type="component" value="Unassembled WGS sequence"/>
</dbReference>
<name>A0A0V0R615_PSEPJ</name>
<accession>A0A0V0R615</accession>
<dbReference type="InterPro" id="IPR014710">
    <property type="entry name" value="RmlC-like_jellyroll"/>
</dbReference>
<feature type="domain" description="Cyclic nucleotide-binding" evidence="2">
    <location>
        <begin position="104"/>
        <end position="213"/>
    </location>
</feature>
<reference evidence="3 4" key="1">
    <citation type="journal article" date="2015" name="Sci. Rep.">
        <title>Genome of the facultative scuticociliatosis pathogen Pseudocohnilembus persalinus provides insight into its virulence through horizontal gene transfer.</title>
        <authorList>
            <person name="Xiong J."/>
            <person name="Wang G."/>
            <person name="Cheng J."/>
            <person name="Tian M."/>
            <person name="Pan X."/>
            <person name="Warren A."/>
            <person name="Jiang C."/>
            <person name="Yuan D."/>
            <person name="Miao W."/>
        </authorList>
    </citation>
    <scope>NUCLEOTIDE SEQUENCE [LARGE SCALE GENOMIC DNA]</scope>
    <source>
        <strain evidence="3">36N120E</strain>
    </source>
</reference>
<protein>
    <submittedName>
        <fullName evidence="3">Cyclic nucleotide-binding protein</fullName>
    </submittedName>
</protein>
<evidence type="ECO:0000313" key="4">
    <source>
        <dbReference type="Proteomes" id="UP000054937"/>
    </source>
</evidence>
<dbReference type="Gene3D" id="2.60.120.10">
    <property type="entry name" value="Jelly Rolls"/>
    <property type="match status" value="1"/>
</dbReference>
<dbReference type="EMBL" id="LDAU01000042">
    <property type="protein sequence ID" value="KRX09938.1"/>
    <property type="molecule type" value="Genomic_DNA"/>
</dbReference>
<sequence>MSQFSNFFNTLPNFQFHFSYFFYLGLQFYSANSYTRWLSFNDFIHENDLTFSECENADNFTIQAISQKAELFYFDRDIWNELQKDKHAGENQEKLITLKKVLPYIKKTENRKAIQIMHYFKQQQYPPGAILTTHTSGTHNLFVVKQGRVLLYTQANKINPKYNKKYVILQIIEKNSMFNEVYCLYEQEQIYGAMVLDKDTQLLQLDKQNFKYVSDADCLETLRASFQGRYRLQKRIINQLKNLTPEQLENQQLNLLKNRNIQPQKIDNYFTQSLDNKNDKIVTYFYKGEQREKNLKTFDDIQKKQKIDLSKQNGVLMTPRILSKDGKFKGLDSQAQQSLLSLRMMGLSSRQNKPESQQFDILEQEKQKIQNKALQNKNSQLLERKQLKKQQFDSDSSKDDLDLLECDEKQKKRSDMNDPEKEQEVKKQAHTLKKRLSITKEEALQKIGILHKVKSQESSSENESDKNNNSNNQNQQKLQNNQNKTQKGEFSSSDSDEENIENNKTNNKNKHEILNNLKNDNNNSNNQTQEQKNPLLIFRKKIDDDQQQQQKNGKNNINRNFLNIEKECEENGPQSLFNKPKNNPNDKFAAQRKKLLKFGI</sequence>
<comment type="caution">
    <text evidence="3">The sequence shown here is derived from an EMBL/GenBank/DDBJ whole genome shotgun (WGS) entry which is preliminary data.</text>
</comment>
<evidence type="ECO:0000256" key="1">
    <source>
        <dbReference type="SAM" id="MobiDB-lite"/>
    </source>
</evidence>
<dbReference type="OMA" id="YIKHCIK"/>
<feature type="region of interest" description="Disordered" evidence="1">
    <location>
        <begin position="386"/>
        <end position="437"/>
    </location>
</feature>
<gene>
    <name evidence="3" type="ORF">PPERSA_05330</name>
</gene>
<feature type="compositionally biased region" description="Basic residues" evidence="1">
    <location>
        <begin position="428"/>
        <end position="437"/>
    </location>
</feature>
<feature type="compositionally biased region" description="Basic and acidic residues" evidence="1">
    <location>
        <begin position="386"/>
        <end position="427"/>
    </location>
</feature>
<organism evidence="3 4">
    <name type="scientific">Pseudocohnilembus persalinus</name>
    <name type="common">Ciliate</name>
    <dbReference type="NCBI Taxonomy" id="266149"/>
    <lineage>
        <taxon>Eukaryota</taxon>
        <taxon>Sar</taxon>
        <taxon>Alveolata</taxon>
        <taxon>Ciliophora</taxon>
        <taxon>Intramacronucleata</taxon>
        <taxon>Oligohymenophorea</taxon>
        <taxon>Scuticociliatia</taxon>
        <taxon>Philasterida</taxon>
        <taxon>Pseudocohnilembidae</taxon>
        <taxon>Pseudocohnilembus</taxon>
    </lineage>
</organism>
<dbReference type="PROSITE" id="PS50042">
    <property type="entry name" value="CNMP_BINDING_3"/>
    <property type="match status" value="1"/>
</dbReference>
<evidence type="ECO:0000313" key="3">
    <source>
        <dbReference type="EMBL" id="KRX09938.1"/>
    </source>
</evidence>